<dbReference type="AlphaFoldDB" id="A0A074ZJB6"/>
<dbReference type="KEGG" id="ovi:T265_05533"/>
<feature type="compositionally biased region" description="Basic and acidic residues" evidence="9">
    <location>
        <begin position="537"/>
        <end position="550"/>
    </location>
</feature>
<evidence type="ECO:0000256" key="8">
    <source>
        <dbReference type="ARBA" id="ARBA00040091"/>
    </source>
</evidence>
<dbReference type="Gene3D" id="1.25.40.770">
    <property type="entry name" value="TAF6, C-terminal HEAT repeat domain"/>
    <property type="match status" value="1"/>
</dbReference>
<dbReference type="Pfam" id="PF07571">
    <property type="entry name" value="TAF6_C"/>
    <property type="match status" value="1"/>
</dbReference>
<dbReference type="PANTHER" id="PTHR10221:SF9">
    <property type="entry name" value="TRANSCRIPTION INITIATION FACTOR TFIID SUBUNIT 6"/>
    <property type="match status" value="1"/>
</dbReference>
<evidence type="ECO:0000256" key="5">
    <source>
        <dbReference type="ARBA" id="ARBA00023015"/>
    </source>
</evidence>
<feature type="domain" description="TAF6 C-terminal HEAT repeat" evidence="11">
    <location>
        <begin position="355"/>
        <end position="505"/>
    </location>
</feature>
<feature type="compositionally biased region" description="Basic and acidic residues" evidence="9">
    <location>
        <begin position="294"/>
        <end position="314"/>
    </location>
</feature>
<evidence type="ECO:0000256" key="3">
    <source>
        <dbReference type="ARBA" id="ARBA00011538"/>
    </source>
</evidence>
<protein>
    <recommendedName>
        <fullName evidence="4">Histone H4</fullName>
    </recommendedName>
    <alternativeName>
        <fullName evidence="8">Transcription initiation factor TFIID subunit 6</fullName>
    </alternativeName>
</protein>
<feature type="compositionally biased region" description="Polar residues" evidence="9">
    <location>
        <begin position="605"/>
        <end position="623"/>
    </location>
</feature>
<accession>A0A074ZJB6</accession>
<dbReference type="GO" id="GO:0005669">
    <property type="term" value="C:transcription factor TFIID complex"/>
    <property type="evidence" value="ECO:0007669"/>
    <property type="project" value="InterPro"/>
</dbReference>
<feature type="region of interest" description="Disordered" evidence="9">
    <location>
        <begin position="680"/>
        <end position="710"/>
    </location>
</feature>
<dbReference type="CDD" id="cd08050">
    <property type="entry name" value="TAF6C"/>
    <property type="match status" value="1"/>
</dbReference>
<keyword evidence="13" id="KW-1185">Reference proteome</keyword>
<feature type="domain" description="TATA box binding protein associated factor (TAF) histone-like fold" evidence="10">
    <location>
        <begin position="141"/>
        <end position="197"/>
    </location>
</feature>
<feature type="region of interest" description="Disordered" evidence="9">
    <location>
        <begin position="529"/>
        <end position="550"/>
    </location>
</feature>
<comment type="similarity">
    <text evidence="2">Belongs to the TAF6 family.</text>
</comment>
<evidence type="ECO:0000256" key="9">
    <source>
        <dbReference type="SAM" id="MobiDB-lite"/>
    </source>
</evidence>
<dbReference type="InterPro" id="IPR004823">
    <property type="entry name" value="TAF_TATA-bd_Histone-like_dom"/>
</dbReference>
<dbReference type="GeneID" id="20319715"/>
<dbReference type="GO" id="GO:0000124">
    <property type="term" value="C:SAGA complex"/>
    <property type="evidence" value="ECO:0007669"/>
    <property type="project" value="InterPro"/>
</dbReference>
<organism evidence="12 13">
    <name type="scientific">Opisthorchis viverrini</name>
    <name type="common">Southeast Asian liver fluke</name>
    <dbReference type="NCBI Taxonomy" id="6198"/>
    <lineage>
        <taxon>Eukaryota</taxon>
        <taxon>Metazoa</taxon>
        <taxon>Spiralia</taxon>
        <taxon>Lophotrochozoa</taxon>
        <taxon>Platyhelminthes</taxon>
        <taxon>Trematoda</taxon>
        <taxon>Digenea</taxon>
        <taxon>Opisthorchiida</taxon>
        <taxon>Opisthorchiata</taxon>
        <taxon>Opisthorchiidae</taxon>
        <taxon>Opisthorchis</taxon>
    </lineage>
</organism>
<comment type="subunit">
    <text evidence="3">The nucleosome is a histone octamer containing two molecules each of H2A, H2B, H3 and H4 assembled in one H3-H4 heterotetramer and two H2A-H2B heterodimers. The octamer wraps approximately 147 bp of DNA.</text>
</comment>
<evidence type="ECO:0000259" key="10">
    <source>
        <dbReference type="Pfam" id="PF02969"/>
    </source>
</evidence>
<dbReference type="FunFam" id="1.25.40.770:FF:000001">
    <property type="entry name" value="Transcription initiation factor TFIID subunit 6"/>
    <property type="match status" value="1"/>
</dbReference>
<dbReference type="PANTHER" id="PTHR10221">
    <property type="entry name" value="TRANSCRIPTION INITIATION FACTOR TFIID SUBUNIT 6"/>
    <property type="match status" value="1"/>
</dbReference>
<dbReference type="InterPro" id="IPR046344">
    <property type="entry name" value="TAF6_C_sf"/>
</dbReference>
<reference evidence="12 13" key="1">
    <citation type="submission" date="2013-11" db="EMBL/GenBank/DDBJ databases">
        <title>Opisthorchis viverrini - life in the bile duct.</title>
        <authorList>
            <person name="Young N.D."/>
            <person name="Nagarajan N."/>
            <person name="Lin S.J."/>
            <person name="Korhonen P.K."/>
            <person name="Jex A.R."/>
            <person name="Hall R.S."/>
            <person name="Safavi-Hemami H."/>
            <person name="Kaewkong W."/>
            <person name="Bertrand D."/>
            <person name="Gao S."/>
            <person name="Seet Q."/>
            <person name="Wongkham S."/>
            <person name="Teh B.T."/>
            <person name="Wongkham C."/>
            <person name="Intapan P.M."/>
            <person name="Maleewong W."/>
            <person name="Yang X."/>
            <person name="Hu M."/>
            <person name="Wang Z."/>
            <person name="Hofmann A."/>
            <person name="Sternberg P.W."/>
            <person name="Tan P."/>
            <person name="Wang J."/>
            <person name="Gasser R.B."/>
        </authorList>
    </citation>
    <scope>NUCLEOTIDE SEQUENCE [LARGE SCALE GENOMIC DNA]</scope>
</reference>
<dbReference type="GO" id="GO:0051123">
    <property type="term" value="P:RNA polymerase II preinitiation complex assembly"/>
    <property type="evidence" value="ECO:0007669"/>
    <property type="project" value="TreeGrafter"/>
</dbReference>
<dbReference type="GO" id="GO:0003713">
    <property type="term" value="F:transcription coactivator activity"/>
    <property type="evidence" value="ECO:0007669"/>
    <property type="project" value="TreeGrafter"/>
</dbReference>
<feature type="compositionally biased region" description="Low complexity" evidence="9">
    <location>
        <begin position="109"/>
        <end position="120"/>
    </location>
</feature>
<dbReference type="GO" id="GO:0016251">
    <property type="term" value="F:RNA polymerase II general transcription initiation factor activity"/>
    <property type="evidence" value="ECO:0007669"/>
    <property type="project" value="InterPro"/>
</dbReference>
<dbReference type="RefSeq" id="XP_009168831.1">
    <property type="nucleotide sequence ID" value="XM_009170567.1"/>
</dbReference>
<evidence type="ECO:0000256" key="4">
    <source>
        <dbReference type="ARBA" id="ARBA00020836"/>
    </source>
</evidence>
<keyword evidence="7" id="KW-0539">Nucleus</keyword>
<dbReference type="Proteomes" id="UP000054324">
    <property type="component" value="Unassembled WGS sequence"/>
</dbReference>
<dbReference type="InterPro" id="IPR037796">
    <property type="entry name" value="TAF6"/>
</dbReference>
<dbReference type="CTD" id="20319715"/>
<evidence type="ECO:0000256" key="1">
    <source>
        <dbReference type="ARBA" id="ARBA00004123"/>
    </source>
</evidence>
<dbReference type="STRING" id="6198.A0A074ZJB6"/>
<proteinExistence type="inferred from homology"/>
<dbReference type="EMBL" id="KL596723">
    <property type="protein sequence ID" value="KER27428.1"/>
    <property type="molecule type" value="Genomic_DNA"/>
</dbReference>
<feature type="region of interest" description="Disordered" evidence="9">
    <location>
        <begin position="602"/>
        <end position="623"/>
    </location>
</feature>
<evidence type="ECO:0000259" key="11">
    <source>
        <dbReference type="Pfam" id="PF07571"/>
    </source>
</evidence>
<dbReference type="Pfam" id="PF02969">
    <property type="entry name" value="TAF"/>
    <property type="match status" value="1"/>
</dbReference>
<dbReference type="OrthoDB" id="361039at2759"/>
<evidence type="ECO:0000313" key="12">
    <source>
        <dbReference type="EMBL" id="KER27428.1"/>
    </source>
</evidence>
<dbReference type="InterPro" id="IPR011442">
    <property type="entry name" value="TAF6_C"/>
</dbReference>
<keyword evidence="6" id="KW-0804">Transcription</keyword>
<feature type="region of interest" description="Disordered" evidence="9">
    <location>
        <begin position="293"/>
        <end position="327"/>
    </location>
</feature>
<evidence type="ECO:0000313" key="13">
    <source>
        <dbReference type="Proteomes" id="UP000054324"/>
    </source>
</evidence>
<dbReference type="GO" id="GO:0046695">
    <property type="term" value="C:SLIK (SAGA-like) complex"/>
    <property type="evidence" value="ECO:0007669"/>
    <property type="project" value="InterPro"/>
</dbReference>
<comment type="subcellular location">
    <subcellularLocation>
        <location evidence="1">Nucleus</location>
    </subcellularLocation>
</comment>
<feature type="region of interest" description="Disordered" evidence="9">
    <location>
        <begin position="77"/>
        <end position="133"/>
    </location>
</feature>
<name>A0A074ZJB6_OPIVI</name>
<evidence type="ECO:0000256" key="2">
    <source>
        <dbReference type="ARBA" id="ARBA00007688"/>
    </source>
</evidence>
<gene>
    <name evidence="12" type="ORF">T265_05533</name>
</gene>
<sequence>MDEMALWLDHEHSNWKFRGSNPTSAFRLPLSRLEEHGGVPALMPRVSWQPGIERVLQLKTFLYQVFRVMDSTERRRLNRLLRKPTPPGLNRPSGSKARLVGRNSHRPSRSGPSSSTSALPTNAATTSGSDEAKQSGISVDVAKLCAEMCGISNLSTPAAMLLQKHLNQIARLLVHNILRVMEQSRRGVPQASDVDLASVLIGLEAPFGSTPANFLPIRTGGRTATSGPGGKVFFIRPDKEIDVKALLLREPAGVLYDVSVVAHWLAVNGKQPVSPQNPPPDFLARMRQFSGSIGKRESGQSVDRNDATSEDPTHGKRPNPPLSASKVRSIADGDVVSGVPHPRTISSISVERRPHEVSQEVMIYFRELTEACVGACEKRRHEALDNATLDPGLQPILPYLVTFITEGVRVNVTNHNLAILIYLMRLVKALVDNSHISLEPYLHLLVPTVITCVLNRQLCAKPITDNHWALRDFAAKQLVTLCNRHNTSTNELYNRVTRELSSSLHSWIDGASAVSGTDSGAKLSDVVDSKLSTNRTDPARSDKVSSTLDKRSTSLGTAVNSMNTLYGILVALAEFGAQSLRILVFPLLPSLCHRLTLMVEPPSTPTTESVDSLSPFQPSTNRLSPADQRSFDFLKVMLTNRIAPLLADWRTRQNLGTTLDDYRAAYKCMATCLHLASRSASSSGNVSTSTGGGTSHTNTTSSSSDILPRPSLVTNSSITVVTTTKQEDISGRTPLHLEKRPRYGWVVLPLFPHFVNKFPFFLRIIH</sequence>
<evidence type="ECO:0000256" key="6">
    <source>
        <dbReference type="ARBA" id="ARBA00023163"/>
    </source>
</evidence>
<feature type="compositionally biased region" description="Low complexity" evidence="9">
    <location>
        <begin position="680"/>
        <end position="704"/>
    </location>
</feature>
<keyword evidence="5" id="KW-0805">Transcription regulation</keyword>
<evidence type="ECO:0000256" key="7">
    <source>
        <dbReference type="ARBA" id="ARBA00023242"/>
    </source>
</evidence>